<name>M1DUS6_SOLTU</name>
<reference evidence="1" key="2">
    <citation type="submission" date="2015-06" db="UniProtKB">
        <authorList>
            <consortium name="EnsemblPlants"/>
        </authorList>
    </citation>
    <scope>IDENTIFICATION</scope>
    <source>
        <strain evidence="1">DM1-3 516 R44</strain>
    </source>
</reference>
<dbReference type="EnsemblPlants" id="PGSC0003DMT400094739">
    <property type="protein sequence ID" value="PGSC0003DMT400094739"/>
    <property type="gene ID" value="PGSC0003DMG400044310"/>
</dbReference>
<sequence length="118" mass="13184">MTSYYDPGILNPGDHSAPLVEIADQLGDPPFADHSAPLVEITNQLGDPPFGRFHHRLVLSFSIVVFSIIGRHSTTSRKCLATCRLLFFTADLIPSFMGQHTGTKGEDKTFWRLAEWVR</sequence>
<dbReference type="Proteomes" id="UP000011115">
    <property type="component" value="Unassembled WGS sequence"/>
</dbReference>
<keyword evidence="2" id="KW-1185">Reference proteome</keyword>
<accession>M1DUS6</accession>
<evidence type="ECO:0000313" key="2">
    <source>
        <dbReference type="Proteomes" id="UP000011115"/>
    </source>
</evidence>
<proteinExistence type="predicted"/>
<evidence type="ECO:0000313" key="1">
    <source>
        <dbReference type="EnsemblPlants" id="PGSC0003DMT400094739"/>
    </source>
</evidence>
<dbReference type="AlphaFoldDB" id="M1DUS6"/>
<organism evidence="1 2">
    <name type="scientific">Solanum tuberosum</name>
    <name type="common">Potato</name>
    <dbReference type="NCBI Taxonomy" id="4113"/>
    <lineage>
        <taxon>Eukaryota</taxon>
        <taxon>Viridiplantae</taxon>
        <taxon>Streptophyta</taxon>
        <taxon>Embryophyta</taxon>
        <taxon>Tracheophyta</taxon>
        <taxon>Spermatophyta</taxon>
        <taxon>Magnoliopsida</taxon>
        <taxon>eudicotyledons</taxon>
        <taxon>Gunneridae</taxon>
        <taxon>Pentapetalae</taxon>
        <taxon>asterids</taxon>
        <taxon>lamiids</taxon>
        <taxon>Solanales</taxon>
        <taxon>Solanaceae</taxon>
        <taxon>Solanoideae</taxon>
        <taxon>Solaneae</taxon>
        <taxon>Solanum</taxon>
    </lineage>
</organism>
<protein>
    <submittedName>
        <fullName evidence="1">Uncharacterized protein</fullName>
    </submittedName>
</protein>
<dbReference type="InParanoid" id="M1DUS6"/>
<reference evidence="2" key="1">
    <citation type="journal article" date="2011" name="Nature">
        <title>Genome sequence and analysis of the tuber crop potato.</title>
        <authorList>
            <consortium name="The Potato Genome Sequencing Consortium"/>
        </authorList>
    </citation>
    <scope>NUCLEOTIDE SEQUENCE [LARGE SCALE GENOMIC DNA]</scope>
    <source>
        <strain evidence="2">cv. DM1-3 516 R44</strain>
    </source>
</reference>
<dbReference type="HOGENOM" id="CLU_129007_2_0_1"/>
<dbReference type="Gramene" id="PGSC0003DMT400094739">
    <property type="protein sequence ID" value="PGSC0003DMT400094739"/>
    <property type="gene ID" value="PGSC0003DMG400044310"/>
</dbReference>
<dbReference type="PaxDb" id="4113-PGSC0003DMT400094739"/>